<protein>
    <recommendedName>
        <fullName evidence="8">Adenylate kinase 7</fullName>
    </recommendedName>
</protein>
<sequence>MASSSTSTTLSESGYIFSPKRYYINNLDSYHGAYIVKEISKIIAEKNVPSPKQSSRTLVGEDVQVPSFTPPEQPYEIIGTVTNPKLKSIDNVARFVPKEECVPQMLTCGTVILDISYDRDELKVAMDYMNVLNELIEKQKPPPKDDDDEPTATTAVDTDKRILILISTVMSWGSTKPMDPDNPDMPFIELDFRKRKPHPNYKMHYDIENEVIGVARKYRSQIGALVIATGVTYGGREDVLFYWFQKAWECEPVLPILGRGRNVIPLINVLDLAKIVYNLVVDFPRKLYILAVEQNVTKQREIVKPLGRAIGSGMFKCISPEDAFLIPEIDQRIFDLMTLNLNMEPTFIVETMGLQWTSELTFGENVPTLMKQFKKERTLKPFKILVYGPPIVGKTTLAKLICHNYGLVYISPETVAQDLLSDLAWRVNHWDVGETAALAPPTGEEEEPVDEDDDAEDEDAQAVVRQTLSILQSGRAPTDEEIMGYLRQKMLSRDAINRGWVLDGFPTNMAQCAALFEKGEEQDSESADGAEHEPFDEDVDLYSNVLKKLLPDIVVSLEATDEFLCDKAMRQPEGDPRFDEETVLKRLNDFRFADSRETTPLNFFDELDIHPLVVPVKEHQDYDMKLSYHNVELRMGRPCRYGKLLGLIEAAEKKEKEERKLRKAAETKALEALERSLKEEREEKMEYWTELYALLREEEEAALAAAGEPMRNYLIHHIFPTLTPALLEVAKLRPEDPVDFLGDNLIKLNPHAKKLDPKLRRLIETFLSRQGAANSGINICKIEKDVTHVTDKDKDDLEVAEQLFKLNPSGKMLEPGYNLQAEKLLGKIKILDDAIKNLDIKIEPLFVEVEDTSQSSSAAAAIANKLMGPL</sequence>
<evidence type="ECO:0000256" key="3">
    <source>
        <dbReference type="ARBA" id="ARBA00022777"/>
    </source>
</evidence>
<dbReference type="InterPro" id="IPR036291">
    <property type="entry name" value="NAD(P)-bd_dom_sf"/>
</dbReference>
<evidence type="ECO:0000313" key="7">
    <source>
        <dbReference type="Proteomes" id="UP000494256"/>
    </source>
</evidence>
<proteinExistence type="predicted"/>
<evidence type="ECO:0008006" key="8">
    <source>
        <dbReference type="Google" id="ProtNLM"/>
    </source>
</evidence>
<evidence type="ECO:0000256" key="5">
    <source>
        <dbReference type="SAM" id="MobiDB-lite"/>
    </source>
</evidence>
<dbReference type="AlphaFoldDB" id="A0A8S1AGJ5"/>
<keyword evidence="4" id="KW-0175">Coiled coil</keyword>
<evidence type="ECO:0000313" key="6">
    <source>
        <dbReference type="EMBL" id="CAB3243691.1"/>
    </source>
</evidence>
<dbReference type="Gene3D" id="1.20.890.10">
    <property type="entry name" value="cAMP-dependent protein kinase regulatory subunit, dimerization-anchoring domain"/>
    <property type="match status" value="1"/>
</dbReference>
<keyword evidence="3" id="KW-0418">Kinase</keyword>
<evidence type="ECO:0000256" key="1">
    <source>
        <dbReference type="ARBA" id="ARBA00022679"/>
    </source>
</evidence>
<evidence type="ECO:0000256" key="4">
    <source>
        <dbReference type="SAM" id="Coils"/>
    </source>
</evidence>
<dbReference type="GO" id="GO:0019205">
    <property type="term" value="F:nucleobase-containing compound kinase activity"/>
    <property type="evidence" value="ECO:0007669"/>
    <property type="project" value="InterPro"/>
</dbReference>
<name>A0A8S1AGJ5_ARCPL</name>
<dbReference type="PANTHER" id="PTHR23359">
    <property type="entry name" value="NUCLEOTIDE KINASE"/>
    <property type="match status" value="1"/>
</dbReference>
<dbReference type="GO" id="GO:0005524">
    <property type="term" value="F:ATP binding"/>
    <property type="evidence" value="ECO:0007669"/>
    <property type="project" value="InterPro"/>
</dbReference>
<dbReference type="InterPro" id="IPR027417">
    <property type="entry name" value="P-loop_NTPase"/>
</dbReference>
<dbReference type="SUPFAM" id="SSF51735">
    <property type="entry name" value="NAD(P)-binding Rossmann-fold domains"/>
    <property type="match status" value="1"/>
</dbReference>
<accession>A0A8S1AGJ5</accession>
<feature type="compositionally biased region" description="Acidic residues" evidence="5">
    <location>
        <begin position="520"/>
        <end position="536"/>
    </location>
</feature>
<dbReference type="Pfam" id="PF05186">
    <property type="entry name" value="Dpy-30"/>
    <property type="match status" value="1"/>
</dbReference>
<reference evidence="6 7" key="1">
    <citation type="submission" date="2020-04" db="EMBL/GenBank/DDBJ databases">
        <authorList>
            <person name="Wallbank WR R."/>
            <person name="Pardo Diaz C."/>
            <person name="Kozak K."/>
            <person name="Martin S."/>
            <person name="Jiggins C."/>
            <person name="Moest M."/>
            <person name="Warren A I."/>
            <person name="Byers J.R.P. K."/>
            <person name="Montejo-Kovacevich G."/>
            <person name="Yen C E."/>
        </authorList>
    </citation>
    <scope>NUCLEOTIDE SEQUENCE [LARGE SCALE GENOMIC DNA]</scope>
</reference>
<dbReference type="Proteomes" id="UP000494256">
    <property type="component" value="Unassembled WGS sequence"/>
</dbReference>
<feature type="region of interest" description="Disordered" evidence="5">
    <location>
        <begin position="517"/>
        <end position="536"/>
    </location>
</feature>
<feature type="coiled-coil region" evidence="4">
    <location>
        <begin position="647"/>
        <end position="690"/>
    </location>
</feature>
<evidence type="ECO:0000256" key="2">
    <source>
        <dbReference type="ARBA" id="ARBA00022741"/>
    </source>
</evidence>
<feature type="region of interest" description="Disordered" evidence="5">
    <location>
        <begin position="436"/>
        <end position="459"/>
    </location>
</feature>
<dbReference type="Gene3D" id="3.40.50.720">
    <property type="entry name" value="NAD(P)-binding Rossmann-like Domain"/>
    <property type="match status" value="1"/>
</dbReference>
<dbReference type="InterPro" id="IPR000850">
    <property type="entry name" value="Adenylat/UMP-CMP_kin"/>
</dbReference>
<dbReference type="CDD" id="cd22967">
    <property type="entry name" value="DD_AK7"/>
    <property type="match status" value="1"/>
</dbReference>
<feature type="compositionally biased region" description="Acidic residues" evidence="5">
    <location>
        <begin position="443"/>
        <end position="459"/>
    </location>
</feature>
<organism evidence="6 7">
    <name type="scientific">Arctia plantaginis</name>
    <name type="common">Wood tiger moth</name>
    <name type="synonym">Phalaena plantaginis</name>
    <dbReference type="NCBI Taxonomy" id="874455"/>
    <lineage>
        <taxon>Eukaryota</taxon>
        <taxon>Metazoa</taxon>
        <taxon>Ecdysozoa</taxon>
        <taxon>Arthropoda</taxon>
        <taxon>Hexapoda</taxon>
        <taxon>Insecta</taxon>
        <taxon>Pterygota</taxon>
        <taxon>Neoptera</taxon>
        <taxon>Endopterygota</taxon>
        <taxon>Lepidoptera</taxon>
        <taxon>Glossata</taxon>
        <taxon>Ditrysia</taxon>
        <taxon>Noctuoidea</taxon>
        <taxon>Erebidae</taxon>
        <taxon>Arctiinae</taxon>
        <taxon>Arctia</taxon>
    </lineage>
</organism>
<dbReference type="OrthoDB" id="8062037at2759"/>
<dbReference type="EMBL" id="CADEBD010000314">
    <property type="protein sequence ID" value="CAB3243691.1"/>
    <property type="molecule type" value="Genomic_DNA"/>
</dbReference>
<dbReference type="InterPro" id="IPR047499">
    <property type="entry name" value="DD_AK7"/>
</dbReference>
<gene>
    <name evidence="6" type="ORF">APLA_LOCUS10485</name>
</gene>
<dbReference type="SUPFAM" id="SSF52540">
    <property type="entry name" value="P-loop containing nucleoside triphosphate hydrolases"/>
    <property type="match status" value="1"/>
</dbReference>
<keyword evidence="2" id="KW-0547">Nucleotide-binding</keyword>
<dbReference type="Gene3D" id="3.40.50.300">
    <property type="entry name" value="P-loop containing nucleotide triphosphate hydrolases"/>
    <property type="match status" value="1"/>
</dbReference>
<dbReference type="InterPro" id="IPR007858">
    <property type="entry name" value="Dpy-30_motif"/>
</dbReference>
<comment type="caution">
    <text evidence="6">The sequence shown here is derived from an EMBL/GenBank/DDBJ whole genome shotgun (WGS) entry which is preliminary data.</text>
</comment>
<dbReference type="GO" id="GO:0006139">
    <property type="term" value="P:nucleobase-containing compound metabolic process"/>
    <property type="evidence" value="ECO:0007669"/>
    <property type="project" value="InterPro"/>
</dbReference>
<keyword evidence="1" id="KW-0808">Transferase</keyword>